<feature type="compositionally biased region" description="Low complexity" evidence="1">
    <location>
        <begin position="403"/>
        <end position="430"/>
    </location>
</feature>
<accession>A0A1C7LVD1</accession>
<comment type="caution">
    <text evidence="2">The sequence shown here is derived from an EMBL/GenBank/DDBJ whole genome shotgun (WGS) entry which is preliminary data.</text>
</comment>
<dbReference type="OMA" id="HAGIYPP"/>
<feature type="compositionally biased region" description="Basic and acidic residues" evidence="1">
    <location>
        <begin position="85"/>
        <end position="104"/>
    </location>
</feature>
<evidence type="ECO:0000313" key="2">
    <source>
        <dbReference type="EMBL" id="OBZ68027.1"/>
    </source>
</evidence>
<name>A0A1C7LVD1_GRIFR</name>
<sequence>MLAFWSSSPGKTKDLVAELPKEKDIAASVGPSVEVNDPEPQTGDARDQDGVKGPTERGQMRFSWRVLVSAKGPQRPSPAVRSQRKQNDTPIDRKLTRTRSEQRARESALLKVVSPRNLQNVKSQLLQPRTANKVIAQLRTLPCSDTPVPASTSPDGAPLASLPKGPIHAVCLPYTDAEAHDQHFSLLATLIDEGPEHPATTRRNVAVQSKTASGVFSVTATSVEQIGAVLSKMHIVSLITAPDLGIGQPGSGPGLLSGAVPTAKTVINGIEQITPQLMALGYATGKAVLPDHAGIYPPTDRMSVITYWWGLEVVMPEPSIEYLSNVPSVTHAVINFLTAVSMVNYGVREILPFVRYISQFIDMEFNSIKAQDEGKGVVCAATWIMPAALVPRPWDFPEPPTTPSSDTTQSDSNDAIPTTSPTTDPASSRSPRPHSLTLLPPTFPEHNRSPKFVIPNAAPPEDKTETPAGSPSDDVPMVKVIPPTPRSRGAR</sequence>
<evidence type="ECO:0000256" key="1">
    <source>
        <dbReference type="SAM" id="MobiDB-lite"/>
    </source>
</evidence>
<evidence type="ECO:0000313" key="3">
    <source>
        <dbReference type="Proteomes" id="UP000092993"/>
    </source>
</evidence>
<organism evidence="2 3">
    <name type="scientific">Grifola frondosa</name>
    <name type="common">Maitake</name>
    <name type="synonym">Polyporus frondosus</name>
    <dbReference type="NCBI Taxonomy" id="5627"/>
    <lineage>
        <taxon>Eukaryota</taxon>
        <taxon>Fungi</taxon>
        <taxon>Dikarya</taxon>
        <taxon>Basidiomycota</taxon>
        <taxon>Agaricomycotina</taxon>
        <taxon>Agaricomycetes</taxon>
        <taxon>Polyporales</taxon>
        <taxon>Grifolaceae</taxon>
        <taxon>Grifola</taxon>
    </lineage>
</organism>
<reference evidence="2 3" key="1">
    <citation type="submission" date="2016-03" db="EMBL/GenBank/DDBJ databases">
        <title>Whole genome sequencing of Grifola frondosa 9006-11.</title>
        <authorList>
            <person name="Min B."/>
            <person name="Park H."/>
            <person name="Kim J.-G."/>
            <person name="Cho H."/>
            <person name="Oh Y.-L."/>
            <person name="Kong W.-S."/>
            <person name="Choi I.-G."/>
        </authorList>
    </citation>
    <scope>NUCLEOTIDE SEQUENCE [LARGE SCALE GENOMIC DNA]</scope>
    <source>
        <strain evidence="2 3">9006-11</strain>
    </source>
</reference>
<dbReference type="AlphaFoldDB" id="A0A1C7LVD1"/>
<feature type="region of interest" description="Disordered" evidence="1">
    <location>
        <begin position="394"/>
        <end position="491"/>
    </location>
</feature>
<dbReference type="EMBL" id="LUGG01000022">
    <property type="protein sequence ID" value="OBZ68027.1"/>
    <property type="molecule type" value="Genomic_DNA"/>
</dbReference>
<keyword evidence="3" id="KW-1185">Reference proteome</keyword>
<protein>
    <submittedName>
        <fullName evidence="2">Uncharacterized protein</fullName>
    </submittedName>
</protein>
<gene>
    <name evidence="2" type="ORF">A0H81_11991</name>
</gene>
<feature type="region of interest" description="Disordered" evidence="1">
    <location>
        <begin position="22"/>
        <end position="104"/>
    </location>
</feature>
<dbReference type="OrthoDB" id="2434934at2759"/>
<feature type="compositionally biased region" description="Basic and acidic residues" evidence="1">
    <location>
        <begin position="44"/>
        <end position="59"/>
    </location>
</feature>
<dbReference type="Proteomes" id="UP000092993">
    <property type="component" value="Unassembled WGS sequence"/>
</dbReference>
<proteinExistence type="predicted"/>